<dbReference type="InterPro" id="IPR008580">
    <property type="entry name" value="PPPDE_dom"/>
</dbReference>
<dbReference type="EMBL" id="NCKU01002560">
    <property type="protein sequence ID" value="RWS09336.1"/>
    <property type="molecule type" value="Genomic_DNA"/>
</dbReference>
<dbReference type="EMBL" id="NCKU01002731">
    <property type="protein sequence ID" value="RWS08910.1"/>
    <property type="molecule type" value="Genomic_DNA"/>
</dbReference>
<keyword evidence="3" id="KW-0378">Hydrolase</keyword>
<evidence type="ECO:0000313" key="7">
    <source>
        <dbReference type="EMBL" id="RWS09336.1"/>
    </source>
</evidence>
<evidence type="ECO:0000259" key="5">
    <source>
        <dbReference type="PROSITE" id="PS51858"/>
    </source>
</evidence>
<keyword evidence="8" id="KW-1185">Reference proteome</keyword>
<evidence type="ECO:0000313" key="8">
    <source>
        <dbReference type="Proteomes" id="UP000285301"/>
    </source>
</evidence>
<evidence type="ECO:0000256" key="2">
    <source>
        <dbReference type="ARBA" id="ARBA00022670"/>
    </source>
</evidence>
<dbReference type="PANTHER" id="PTHR12378:SF7">
    <property type="entry name" value="DESUMOYLATING ISOPEPTIDASE 1"/>
    <property type="match status" value="1"/>
</dbReference>
<feature type="compositionally biased region" description="Basic and acidic residues" evidence="4">
    <location>
        <begin position="248"/>
        <end position="280"/>
    </location>
</feature>
<dbReference type="OrthoDB" id="21221at2759"/>
<accession>A0A3S3PB19</accession>
<dbReference type="Proteomes" id="UP000285301">
    <property type="component" value="Unassembled WGS sequence"/>
</dbReference>
<protein>
    <recommendedName>
        <fullName evidence="5">PPPDE domain-containing protein</fullName>
    </recommendedName>
</protein>
<keyword evidence="2" id="KW-0645">Protease</keyword>
<comment type="caution">
    <text evidence="6">The sequence shown here is derived from an EMBL/GenBank/DDBJ whole genome shotgun (WGS) entry which is preliminary data.</text>
</comment>
<dbReference type="SMART" id="SM01179">
    <property type="entry name" value="DUF862"/>
    <property type="match status" value="1"/>
</dbReference>
<dbReference type="PANTHER" id="PTHR12378">
    <property type="entry name" value="DESUMOYLATING ISOPEPTIDASE"/>
    <property type="match status" value="1"/>
</dbReference>
<dbReference type="Gene3D" id="3.90.1720.30">
    <property type="entry name" value="PPPDE domains"/>
    <property type="match status" value="1"/>
</dbReference>
<gene>
    <name evidence="6" type="ORF">B4U79_03647</name>
    <name evidence="7" type="ORF">B4U79_05429</name>
</gene>
<dbReference type="InterPro" id="IPR042266">
    <property type="entry name" value="PPPDE_sf"/>
</dbReference>
<dbReference type="STRING" id="1965070.A0A3S3PB19"/>
<evidence type="ECO:0000256" key="1">
    <source>
        <dbReference type="ARBA" id="ARBA00008140"/>
    </source>
</evidence>
<feature type="compositionally biased region" description="Basic and acidic residues" evidence="4">
    <location>
        <begin position="221"/>
        <end position="240"/>
    </location>
</feature>
<feature type="region of interest" description="Disordered" evidence="4">
    <location>
        <begin position="208"/>
        <end position="286"/>
    </location>
</feature>
<evidence type="ECO:0000256" key="3">
    <source>
        <dbReference type="ARBA" id="ARBA00022801"/>
    </source>
</evidence>
<organism evidence="6 8">
    <name type="scientific">Dinothrombium tinctorium</name>
    <dbReference type="NCBI Taxonomy" id="1965070"/>
    <lineage>
        <taxon>Eukaryota</taxon>
        <taxon>Metazoa</taxon>
        <taxon>Ecdysozoa</taxon>
        <taxon>Arthropoda</taxon>
        <taxon>Chelicerata</taxon>
        <taxon>Arachnida</taxon>
        <taxon>Acari</taxon>
        <taxon>Acariformes</taxon>
        <taxon>Trombidiformes</taxon>
        <taxon>Prostigmata</taxon>
        <taxon>Anystina</taxon>
        <taxon>Parasitengona</taxon>
        <taxon>Trombidioidea</taxon>
        <taxon>Trombidiidae</taxon>
        <taxon>Dinothrombium</taxon>
    </lineage>
</organism>
<proteinExistence type="inferred from homology"/>
<feature type="compositionally biased region" description="Low complexity" evidence="4">
    <location>
        <begin position="208"/>
        <end position="220"/>
    </location>
</feature>
<dbReference type="Pfam" id="PF05903">
    <property type="entry name" value="Peptidase_C97"/>
    <property type="match status" value="1"/>
</dbReference>
<reference evidence="6 8" key="1">
    <citation type="journal article" date="2018" name="Gigascience">
        <title>Genomes of trombidid mites reveal novel predicted allergens and laterally-transferred genes associated with secondary metabolism.</title>
        <authorList>
            <person name="Dong X."/>
            <person name="Chaisiri K."/>
            <person name="Xia D."/>
            <person name="Armstrong S.D."/>
            <person name="Fang Y."/>
            <person name="Donnelly M.J."/>
            <person name="Kadowaki T."/>
            <person name="McGarry J.W."/>
            <person name="Darby A.C."/>
            <person name="Makepeace B.L."/>
        </authorList>
    </citation>
    <scope>NUCLEOTIDE SEQUENCE [LARGE SCALE GENOMIC DNA]</scope>
    <source>
        <strain evidence="6">UoL-WK</strain>
    </source>
</reference>
<evidence type="ECO:0000313" key="6">
    <source>
        <dbReference type="EMBL" id="RWS08910.1"/>
    </source>
</evidence>
<evidence type="ECO:0000256" key="4">
    <source>
        <dbReference type="SAM" id="MobiDB-lite"/>
    </source>
</evidence>
<dbReference type="GO" id="GO:0070646">
    <property type="term" value="P:protein modification by small protein removal"/>
    <property type="evidence" value="ECO:0007669"/>
    <property type="project" value="TreeGrafter"/>
</dbReference>
<reference evidence="6" key="2">
    <citation type="submission" date="2018-11" db="EMBL/GenBank/DDBJ databases">
        <title>Trombidioid mite genomics.</title>
        <authorList>
            <person name="Dong X."/>
        </authorList>
    </citation>
    <scope>NUCLEOTIDE SEQUENCE</scope>
    <source>
        <strain evidence="6">UoL-WK</strain>
    </source>
</reference>
<feature type="domain" description="PPPDE" evidence="5">
    <location>
        <begin position="17"/>
        <end position="173"/>
    </location>
</feature>
<dbReference type="GO" id="GO:0006508">
    <property type="term" value="P:proteolysis"/>
    <property type="evidence" value="ECO:0007669"/>
    <property type="project" value="UniProtKB-KW"/>
</dbReference>
<dbReference type="AlphaFoldDB" id="A0A3S3PB19"/>
<comment type="similarity">
    <text evidence="1">Belongs to the DeSI family.</text>
</comment>
<name>A0A3S3PB19_9ACAR</name>
<sequence length="566" mass="63540">MANANDDSSNFEAETEFEVRLYIYDLSKGFAKMFASIILGMNSSKRCKELPGIWHTGVVVYGREYFFGGMGIESCNPGETILGEPDQIVNMGKTEIPYSVFLEFIFSLGESVFAPGKYDLFENNCNNFSNEVITFLVGKGIPREILELPNEVLSTYVLYFSTSYCFSLIKFLSFVNLRQTLRTYLQSFDVRPHGTGVNLAGAGAANQLASENSAQKSVKSSSDKSEKKTGDKMAEPKPTEEQTNENQKLSKETEKESESDVKRNGESESAEDESKSEKKPLTGRRTYKYKDPPILYREVDGSSSIKKLTELVHDLLNPEENKQLKEWQEYLETDNGAWVLGTEHMDLIAHLLNGGSNGKFAPNVPLLTLQVLQAAALKDDFVLVLHQDRKDHRLMSYINRVENLTLAEQEEIIKLMCNLCSQPSSFDWLMYISEWSESDGQSSSNARVTTRAAVHTLLNDKLTTLQKTGCNLIFNLALKELFEDTATELATAVLQFLHGELEENQVFLCLTALLRFMQISYNDVPALTKMLGPDINKFKGMSQQIDPIVEQIEQKLKTSLGSMGSI</sequence>
<dbReference type="GO" id="GO:0008233">
    <property type="term" value="F:peptidase activity"/>
    <property type="evidence" value="ECO:0007669"/>
    <property type="project" value="UniProtKB-KW"/>
</dbReference>
<dbReference type="PROSITE" id="PS51858">
    <property type="entry name" value="PPPDE"/>
    <property type="match status" value="1"/>
</dbReference>